<proteinExistence type="inferred from homology"/>
<evidence type="ECO:0000256" key="9">
    <source>
        <dbReference type="ARBA" id="ARBA00023136"/>
    </source>
</evidence>
<reference evidence="17 18" key="1">
    <citation type="submission" date="2019-07" db="EMBL/GenBank/DDBJ databases">
        <title>Draft genome assembly of a fouling barnacle, Amphibalanus amphitrite (Darwin, 1854): The first reference genome for Thecostraca.</title>
        <authorList>
            <person name="Kim W."/>
        </authorList>
    </citation>
    <scope>NUCLEOTIDE SEQUENCE [LARGE SCALE GENOMIC DNA]</scope>
    <source>
        <strain evidence="17">SNU_AA5</strain>
        <tissue evidence="17">Soma without cirri and trophi</tissue>
    </source>
</reference>
<evidence type="ECO:0000256" key="7">
    <source>
        <dbReference type="ARBA" id="ARBA00022989"/>
    </source>
</evidence>
<organism evidence="17 18">
    <name type="scientific">Amphibalanus amphitrite</name>
    <name type="common">Striped barnacle</name>
    <name type="synonym">Balanus amphitrite</name>
    <dbReference type="NCBI Taxonomy" id="1232801"/>
    <lineage>
        <taxon>Eukaryota</taxon>
        <taxon>Metazoa</taxon>
        <taxon>Ecdysozoa</taxon>
        <taxon>Arthropoda</taxon>
        <taxon>Crustacea</taxon>
        <taxon>Multicrustacea</taxon>
        <taxon>Cirripedia</taxon>
        <taxon>Thoracica</taxon>
        <taxon>Thoracicalcarea</taxon>
        <taxon>Balanomorpha</taxon>
        <taxon>Balanoidea</taxon>
        <taxon>Balanidae</taxon>
        <taxon>Amphibalaninae</taxon>
        <taxon>Amphibalanus</taxon>
    </lineage>
</organism>
<keyword evidence="9 12" id="KW-0472">Membrane</keyword>
<keyword evidence="18" id="KW-1185">Reference proteome</keyword>
<keyword evidence="13" id="KW-0732">Signal</keyword>
<keyword evidence="7 12" id="KW-1133">Transmembrane helix</keyword>
<evidence type="ECO:0000256" key="2">
    <source>
        <dbReference type="ARBA" id="ARBA00004141"/>
    </source>
</evidence>
<evidence type="ECO:0000259" key="14">
    <source>
        <dbReference type="PROSITE" id="PS50836"/>
    </source>
</evidence>
<dbReference type="PROSITE" id="PS51019">
    <property type="entry name" value="REELIN"/>
    <property type="match status" value="1"/>
</dbReference>
<evidence type="ECO:0000256" key="1">
    <source>
        <dbReference type="ARBA" id="ARBA00001970"/>
    </source>
</evidence>
<evidence type="ECO:0000256" key="3">
    <source>
        <dbReference type="ARBA" id="ARBA00009195"/>
    </source>
</evidence>
<dbReference type="CDD" id="cd08544">
    <property type="entry name" value="Reeler"/>
    <property type="match status" value="1"/>
</dbReference>
<feature type="transmembrane region" description="Helical" evidence="12">
    <location>
        <begin position="551"/>
        <end position="571"/>
    </location>
</feature>
<feature type="domain" description="Reelin" evidence="16">
    <location>
        <begin position="1"/>
        <end position="168"/>
    </location>
</feature>
<evidence type="ECO:0000256" key="13">
    <source>
        <dbReference type="SAM" id="SignalP"/>
    </source>
</evidence>
<evidence type="ECO:0000256" key="10">
    <source>
        <dbReference type="ARBA" id="ARBA00023180"/>
    </source>
</evidence>
<feature type="region of interest" description="Disordered" evidence="11">
    <location>
        <begin position="161"/>
        <end position="180"/>
    </location>
</feature>
<comment type="similarity">
    <text evidence="3">Belongs to the FRRS1 family.</text>
</comment>
<keyword evidence="5 12" id="KW-0812">Transmembrane</keyword>
<dbReference type="InterPro" id="IPR005018">
    <property type="entry name" value="DOMON_domain"/>
</dbReference>
<comment type="subcellular location">
    <subcellularLocation>
        <location evidence="2">Membrane</location>
        <topology evidence="2">Multi-pass membrane protein</topology>
    </subcellularLocation>
</comment>
<dbReference type="CDD" id="cd08760">
    <property type="entry name" value="Cyt_b561_FRRS1_like"/>
    <property type="match status" value="1"/>
</dbReference>
<evidence type="ECO:0000256" key="6">
    <source>
        <dbReference type="ARBA" id="ARBA00022982"/>
    </source>
</evidence>
<dbReference type="Proteomes" id="UP000440578">
    <property type="component" value="Unassembled WGS sequence"/>
</dbReference>
<keyword evidence="4" id="KW-0813">Transport</keyword>
<dbReference type="OrthoDB" id="6372137at2759"/>
<feature type="transmembrane region" description="Helical" evidence="12">
    <location>
        <begin position="621"/>
        <end position="642"/>
    </location>
</feature>
<feature type="chain" id="PRO_5025596759" evidence="13">
    <location>
        <begin position="21"/>
        <end position="652"/>
    </location>
</feature>
<sequence length="652" mass="69960">MRGRVARLLALAAALAVCGAYQRGAPSTACGEMTPGHGPPAQPTPMPYNITLSSTVIKAGRSCRSRGFFAQVRYADDPDSSPALGRFMTRQHTTVSCQPGEENGISHADNKVKESVTLLWLSPPDLDRDVLFRVSVVQEYSTFWVGHDTPVIRVLREARPEEPAVEVPPVPTRGPRVEEPAAVPAVPAEPAEENTPAPCTEDCDGAAADGDGGALASVYDGCGRSVGCFADADGCVESRSCEVLVTYALRPDGRYQLQLYGGHQAPGYLAVGFSTDQFMGDDDVIYCADDGAGGFAVKHAYNNAVPKRAVVVEPESEEGGLVSDVRTEYRDGFLRCEFSHAARFTVDRRPVDLSSSDLHLMVASGPAHAGGPGYHSVRRASGGPVQLQSRAAAAGQSSLLFRLHGALMIGAWIGTASTGMLLARYYKQTWAGRKLAGLDLWFQGHRTLMMLTVLLAIGGLVCIVLQLGGWTSTPLLGAPGASPHPLLGVLCVALALLQPLMAMCRCHPGAPRRAIFNWLHWMVGSAAHILGVAAVFFAVELPAAKLPDWTYWVLAAFVVFHVLTHFILSLAQCCSDRAMRSDKGRGGEAYNMRDMGMNSYHVYQADRPQEAPGSTLRRTVLGIYIVINMLFVALLVCMVVLAPADKWLDAIM</sequence>
<dbReference type="SMART" id="SM00665">
    <property type="entry name" value="B561"/>
    <property type="match status" value="1"/>
</dbReference>
<dbReference type="Pfam" id="PF03351">
    <property type="entry name" value="DOMON"/>
    <property type="match status" value="1"/>
</dbReference>
<dbReference type="InterPro" id="IPR006593">
    <property type="entry name" value="Cyt_b561/ferric_Rdtase_TM"/>
</dbReference>
<dbReference type="InterPro" id="IPR051237">
    <property type="entry name" value="Ferric-chelate_Red/DefProt"/>
</dbReference>
<feature type="transmembrane region" description="Helical" evidence="12">
    <location>
        <begin position="406"/>
        <end position="426"/>
    </location>
</feature>
<evidence type="ECO:0000259" key="15">
    <source>
        <dbReference type="PROSITE" id="PS50939"/>
    </source>
</evidence>
<dbReference type="Pfam" id="PF02014">
    <property type="entry name" value="Reeler"/>
    <property type="match status" value="1"/>
</dbReference>
<dbReference type="Gene3D" id="2.60.40.4060">
    <property type="entry name" value="Reeler domain"/>
    <property type="match status" value="1"/>
</dbReference>
<feature type="signal peptide" evidence="13">
    <location>
        <begin position="1"/>
        <end position="20"/>
    </location>
</feature>
<evidence type="ECO:0000313" key="17">
    <source>
        <dbReference type="EMBL" id="KAF0295178.1"/>
    </source>
</evidence>
<evidence type="ECO:0000259" key="16">
    <source>
        <dbReference type="PROSITE" id="PS51019"/>
    </source>
</evidence>
<dbReference type="PROSITE" id="PS50939">
    <property type="entry name" value="CYTOCHROME_B561"/>
    <property type="match status" value="1"/>
</dbReference>
<gene>
    <name evidence="17" type="ORF">FJT64_007310</name>
</gene>
<dbReference type="CDD" id="cd09628">
    <property type="entry name" value="DOMON_SDR_2_like"/>
    <property type="match status" value="1"/>
</dbReference>
<dbReference type="AlphaFoldDB" id="A0A6A4VZ62"/>
<dbReference type="Gene3D" id="1.20.120.1770">
    <property type="match status" value="1"/>
</dbReference>
<dbReference type="PROSITE" id="PS50836">
    <property type="entry name" value="DOMON"/>
    <property type="match status" value="1"/>
</dbReference>
<dbReference type="PANTHER" id="PTHR45828">
    <property type="entry name" value="CYTOCHROME B561/FERRIC REDUCTASE TRANSMEMBRANE"/>
    <property type="match status" value="1"/>
</dbReference>
<protein>
    <submittedName>
        <fullName evidence="17">Putative ferric-chelate reductase 1</fullName>
    </submittedName>
</protein>
<comment type="caution">
    <text evidence="17">The sequence shown here is derived from an EMBL/GenBank/DDBJ whole genome shotgun (WGS) entry which is preliminary data.</text>
</comment>
<evidence type="ECO:0000256" key="4">
    <source>
        <dbReference type="ARBA" id="ARBA00022448"/>
    </source>
</evidence>
<keyword evidence="10" id="KW-0325">Glycoprotein</keyword>
<evidence type="ECO:0000256" key="12">
    <source>
        <dbReference type="SAM" id="Phobius"/>
    </source>
</evidence>
<feature type="transmembrane region" description="Helical" evidence="12">
    <location>
        <begin position="447"/>
        <end position="467"/>
    </location>
</feature>
<dbReference type="InterPro" id="IPR002861">
    <property type="entry name" value="Reeler_dom"/>
</dbReference>
<accession>A0A6A4VZ62</accession>
<evidence type="ECO:0000313" key="18">
    <source>
        <dbReference type="Proteomes" id="UP000440578"/>
    </source>
</evidence>
<feature type="domain" description="DOMON" evidence="14">
    <location>
        <begin position="241"/>
        <end position="365"/>
    </location>
</feature>
<keyword evidence="6" id="KW-0249">Electron transport</keyword>
<feature type="domain" description="Cytochrome b561" evidence="15">
    <location>
        <begin position="368"/>
        <end position="572"/>
    </location>
</feature>
<evidence type="ECO:0000256" key="11">
    <source>
        <dbReference type="SAM" id="MobiDB-lite"/>
    </source>
</evidence>
<feature type="transmembrane region" description="Helical" evidence="12">
    <location>
        <begin position="518"/>
        <end position="539"/>
    </location>
</feature>
<feature type="transmembrane region" description="Helical" evidence="12">
    <location>
        <begin position="487"/>
        <end position="506"/>
    </location>
</feature>
<name>A0A6A4VZ62_AMPAM</name>
<keyword evidence="8" id="KW-0408">Iron</keyword>
<dbReference type="GO" id="GO:0016020">
    <property type="term" value="C:membrane"/>
    <property type="evidence" value="ECO:0007669"/>
    <property type="project" value="UniProtKB-SubCell"/>
</dbReference>
<dbReference type="InterPro" id="IPR042307">
    <property type="entry name" value="Reeler_sf"/>
</dbReference>
<dbReference type="PANTHER" id="PTHR45828:SF33">
    <property type="entry name" value="DOMON DOMAIN-CONTAINING PROTEIN"/>
    <property type="match status" value="1"/>
</dbReference>
<comment type="cofactor">
    <cofactor evidence="1">
        <name>heme b</name>
        <dbReference type="ChEBI" id="CHEBI:60344"/>
    </cofactor>
</comment>
<dbReference type="EMBL" id="VIIS01001636">
    <property type="protein sequence ID" value="KAF0295178.1"/>
    <property type="molecule type" value="Genomic_DNA"/>
</dbReference>
<evidence type="ECO:0000256" key="5">
    <source>
        <dbReference type="ARBA" id="ARBA00022692"/>
    </source>
</evidence>
<evidence type="ECO:0000256" key="8">
    <source>
        <dbReference type="ARBA" id="ARBA00023004"/>
    </source>
</evidence>